<dbReference type="Pfam" id="PF00121">
    <property type="entry name" value="TIM"/>
    <property type="match status" value="1"/>
</dbReference>
<comment type="pathway">
    <text evidence="4">Carbohydrate biosynthesis; gluconeogenesis.</text>
</comment>
<dbReference type="VEuPathDB" id="MicrosporidiaDB:VICG_00465"/>
<evidence type="ECO:0000313" key="6">
    <source>
        <dbReference type="Proteomes" id="UP000011082"/>
    </source>
</evidence>
<evidence type="ECO:0000256" key="1">
    <source>
        <dbReference type="ARBA" id="ARBA00007422"/>
    </source>
</evidence>
<sequence>MLTQPRGIKNVSFDVAYEPVWAIGSGKAANAPEIEEVLSMIKELMAGQNITGRVLYGGSISESNINELSKTNNCDGFLVGNASLGKAFQDIIDAVSETGKM</sequence>
<comment type="similarity">
    <text evidence="1 4">Belongs to the triosephosphate isomerase family.</text>
</comment>
<dbReference type="PROSITE" id="PS00171">
    <property type="entry name" value="TIM_1"/>
    <property type="match status" value="1"/>
</dbReference>
<dbReference type="InterPro" id="IPR035990">
    <property type="entry name" value="TIM_sf"/>
</dbReference>
<protein>
    <recommendedName>
        <fullName evidence="4">Triosephosphate isomerase</fullName>
        <ecNumber evidence="4">5.3.1.1</ecNumber>
    </recommendedName>
</protein>
<dbReference type="PROSITE" id="PS51440">
    <property type="entry name" value="TIM_2"/>
    <property type="match status" value="1"/>
</dbReference>
<dbReference type="PANTHER" id="PTHR21139">
    <property type="entry name" value="TRIOSEPHOSPHATE ISOMERASE"/>
    <property type="match status" value="1"/>
</dbReference>
<keyword evidence="4" id="KW-0324">Glycolysis</keyword>
<dbReference type="GeneID" id="19881183"/>
<dbReference type="SUPFAM" id="SSF51351">
    <property type="entry name" value="Triosephosphate isomerase (TIM)"/>
    <property type="match status" value="1"/>
</dbReference>
<gene>
    <name evidence="5" type="ORF">VICG_00465</name>
</gene>
<dbReference type="GO" id="GO:0004807">
    <property type="term" value="F:triose-phosphate isomerase activity"/>
    <property type="evidence" value="ECO:0007669"/>
    <property type="project" value="UniProtKB-EC"/>
</dbReference>
<comment type="subunit">
    <text evidence="2">Homodimer.</text>
</comment>
<dbReference type="InterPro" id="IPR020861">
    <property type="entry name" value="Triosephosphate_isomerase_AS"/>
</dbReference>
<dbReference type="STRING" id="993615.L2GPW7"/>
<keyword evidence="3 4" id="KW-0413">Isomerase</keyword>
<dbReference type="EMBL" id="JH370132">
    <property type="protein sequence ID" value="ELA42367.1"/>
    <property type="molecule type" value="Genomic_DNA"/>
</dbReference>
<dbReference type="GO" id="GO:0005829">
    <property type="term" value="C:cytosol"/>
    <property type="evidence" value="ECO:0007669"/>
    <property type="project" value="TreeGrafter"/>
</dbReference>
<organism evidence="5 6">
    <name type="scientific">Vittaforma corneae (strain ATCC 50505)</name>
    <name type="common">Microsporidian parasite</name>
    <name type="synonym">Nosema corneum</name>
    <dbReference type="NCBI Taxonomy" id="993615"/>
    <lineage>
        <taxon>Eukaryota</taxon>
        <taxon>Fungi</taxon>
        <taxon>Fungi incertae sedis</taxon>
        <taxon>Microsporidia</taxon>
        <taxon>Nosematidae</taxon>
        <taxon>Vittaforma</taxon>
    </lineage>
</organism>
<dbReference type="Gene3D" id="3.20.20.70">
    <property type="entry name" value="Aldolase class I"/>
    <property type="match status" value="1"/>
</dbReference>
<dbReference type="OrthoDB" id="6715177at2759"/>
<evidence type="ECO:0000256" key="2">
    <source>
        <dbReference type="ARBA" id="ARBA00011738"/>
    </source>
</evidence>
<dbReference type="AlphaFoldDB" id="L2GPW7"/>
<dbReference type="GO" id="GO:0006096">
    <property type="term" value="P:glycolytic process"/>
    <property type="evidence" value="ECO:0007669"/>
    <property type="project" value="UniProtKB-UniPathway"/>
</dbReference>
<dbReference type="GO" id="GO:0046166">
    <property type="term" value="P:glyceraldehyde-3-phosphate biosynthetic process"/>
    <property type="evidence" value="ECO:0007669"/>
    <property type="project" value="TreeGrafter"/>
</dbReference>
<evidence type="ECO:0000256" key="4">
    <source>
        <dbReference type="RuleBase" id="RU363013"/>
    </source>
</evidence>
<dbReference type="Proteomes" id="UP000011082">
    <property type="component" value="Unassembled WGS sequence"/>
</dbReference>
<dbReference type="PANTHER" id="PTHR21139:SF42">
    <property type="entry name" value="TRIOSEPHOSPHATE ISOMERASE"/>
    <property type="match status" value="1"/>
</dbReference>
<dbReference type="InterPro" id="IPR000652">
    <property type="entry name" value="Triosephosphate_isomerase"/>
</dbReference>
<proteinExistence type="inferred from homology"/>
<dbReference type="GO" id="GO:0019563">
    <property type="term" value="P:glycerol catabolic process"/>
    <property type="evidence" value="ECO:0007669"/>
    <property type="project" value="TreeGrafter"/>
</dbReference>
<dbReference type="UniPathway" id="UPA00138"/>
<keyword evidence="6" id="KW-1185">Reference proteome</keyword>
<accession>L2GPW7</accession>
<dbReference type="UniPathway" id="UPA00109">
    <property type="reaction ID" value="UER00189"/>
</dbReference>
<reference evidence="6" key="1">
    <citation type="submission" date="2011-05" db="EMBL/GenBank/DDBJ databases">
        <title>The genome sequence of Vittaforma corneae strain ATCC 50505.</title>
        <authorList>
            <consortium name="The Broad Institute Genome Sequencing Platform"/>
            <person name="Cuomo C."/>
            <person name="Didier E."/>
            <person name="Bowers L."/>
            <person name="Young S.K."/>
            <person name="Zeng Q."/>
            <person name="Gargeya S."/>
            <person name="Fitzgerald M."/>
            <person name="Haas B."/>
            <person name="Abouelleil A."/>
            <person name="Alvarado L."/>
            <person name="Arachchi H.M."/>
            <person name="Berlin A."/>
            <person name="Chapman S.B."/>
            <person name="Gearin G."/>
            <person name="Goldberg J."/>
            <person name="Griggs A."/>
            <person name="Gujja S."/>
            <person name="Hansen M."/>
            <person name="Heiman D."/>
            <person name="Howarth C."/>
            <person name="Larimer J."/>
            <person name="Lui A."/>
            <person name="MacDonald P.J.P."/>
            <person name="McCowen C."/>
            <person name="Montmayeur A."/>
            <person name="Murphy C."/>
            <person name="Neiman D."/>
            <person name="Pearson M."/>
            <person name="Priest M."/>
            <person name="Roberts A."/>
            <person name="Saif S."/>
            <person name="Shea T."/>
            <person name="Sisk P."/>
            <person name="Stolte C."/>
            <person name="Sykes S."/>
            <person name="Wortman J."/>
            <person name="Nusbaum C."/>
            <person name="Birren B."/>
        </authorList>
    </citation>
    <scope>NUCLEOTIDE SEQUENCE [LARGE SCALE GENOMIC DNA]</scope>
    <source>
        <strain evidence="6">ATCC 50505</strain>
    </source>
</reference>
<comment type="catalytic activity">
    <reaction evidence="4">
        <text>D-glyceraldehyde 3-phosphate = dihydroxyacetone phosphate</text>
        <dbReference type="Rhea" id="RHEA:18585"/>
        <dbReference type="ChEBI" id="CHEBI:57642"/>
        <dbReference type="ChEBI" id="CHEBI:59776"/>
        <dbReference type="EC" id="5.3.1.1"/>
    </reaction>
</comment>
<name>L2GPW7_VITCO</name>
<dbReference type="EC" id="5.3.1.1" evidence="4"/>
<evidence type="ECO:0000313" key="5">
    <source>
        <dbReference type="EMBL" id="ELA42367.1"/>
    </source>
</evidence>
<dbReference type="InterPro" id="IPR013785">
    <property type="entry name" value="Aldolase_TIM"/>
</dbReference>
<comment type="pathway">
    <text evidence="4">Carbohydrate degradation; glycolysis; D-glyceraldehyde 3-phosphate from glycerone phosphate: step 1/1.</text>
</comment>
<dbReference type="GO" id="GO:0006094">
    <property type="term" value="P:gluconeogenesis"/>
    <property type="evidence" value="ECO:0007669"/>
    <property type="project" value="UniProtKB-UniPathway"/>
</dbReference>
<evidence type="ECO:0000256" key="3">
    <source>
        <dbReference type="ARBA" id="ARBA00023235"/>
    </source>
</evidence>
<dbReference type="InParanoid" id="L2GPW7"/>
<dbReference type="HOGENOM" id="CLU_024251_4_1_1"/>
<keyword evidence="4" id="KW-0312">Gluconeogenesis</keyword>
<dbReference type="RefSeq" id="XP_007603918.1">
    <property type="nucleotide sequence ID" value="XM_007603856.1"/>
</dbReference>